<dbReference type="SUPFAM" id="SSF57959">
    <property type="entry name" value="Leucine zipper domain"/>
    <property type="match status" value="1"/>
</dbReference>
<dbReference type="EMBL" id="HBHT01029483">
    <property type="protein sequence ID" value="CAD9981000.1"/>
    <property type="molecule type" value="Transcribed_RNA"/>
</dbReference>
<dbReference type="InterPro" id="IPR046347">
    <property type="entry name" value="bZIP_sf"/>
</dbReference>
<feature type="region of interest" description="Disordered" evidence="2">
    <location>
        <begin position="54"/>
        <end position="101"/>
    </location>
</feature>
<dbReference type="InterPro" id="IPR004827">
    <property type="entry name" value="bZIP"/>
</dbReference>
<feature type="coiled-coil region" evidence="1">
    <location>
        <begin position="185"/>
        <end position="219"/>
    </location>
</feature>
<name>A0A7S2YKH9_9STRA</name>
<sequence length="352" mass="38553">MTMTISTSGSSDLPQISGGDWLQEDYDMLATALFDGVEEAFNFDNSETIANPVESGAMEARKETAVPLRTESQPSITPVTAISSPKARSKPNHQAVSAKKRRLDLIPSKAPVPIKRSYVPIAPACTDKKISQRGPGSTEALEKFMKAVAISAKESSQKRPSDNMTSKEELDFRRERNRVMAKQTRERKKVQIGALTDQLQFLQRENAMLKRVVKENVEQPSRILKQCTAMTKIPREIWESYGIKLPQSDFEGNDTDGGDTSDFDRQDTPMDACMLLDMSVVKPGSVITPLIASSSGMTVQSSGSAAVVSTADDEESSLLSSSSSIPNPLQAKKLHSHVRQPSMFGKPAKHFC</sequence>
<evidence type="ECO:0000256" key="2">
    <source>
        <dbReference type="SAM" id="MobiDB-lite"/>
    </source>
</evidence>
<dbReference type="PROSITE" id="PS50217">
    <property type="entry name" value="BZIP"/>
    <property type="match status" value="1"/>
</dbReference>
<gene>
    <name evidence="4" type="ORF">APAL1065_LOCUS19813</name>
</gene>
<protein>
    <recommendedName>
        <fullName evidence="3">BZIP domain-containing protein</fullName>
    </recommendedName>
</protein>
<proteinExistence type="predicted"/>
<dbReference type="AlphaFoldDB" id="A0A7S2YKH9"/>
<dbReference type="Gene3D" id="1.20.5.170">
    <property type="match status" value="1"/>
</dbReference>
<evidence type="ECO:0000259" key="3">
    <source>
        <dbReference type="PROSITE" id="PS50217"/>
    </source>
</evidence>
<dbReference type="CDD" id="cd14686">
    <property type="entry name" value="bZIP"/>
    <property type="match status" value="1"/>
</dbReference>
<feature type="domain" description="BZIP" evidence="3">
    <location>
        <begin position="167"/>
        <end position="215"/>
    </location>
</feature>
<feature type="compositionally biased region" description="Polar residues" evidence="2">
    <location>
        <begin position="70"/>
        <end position="83"/>
    </location>
</feature>
<keyword evidence="1" id="KW-0175">Coiled coil</keyword>
<dbReference type="GO" id="GO:0003700">
    <property type="term" value="F:DNA-binding transcription factor activity"/>
    <property type="evidence" value="ECO:0007669"/>
    <property type="project" value="InterPro"/>
</dbReference>
<reference evidence="4" key="1">
    <citation type="submission" date="2021-01" db="EMBL/GenBank/DDBJ databases">
        <authorList>
            <person name="Corre E."/>
            <person name="Pelletier E."/>
            <person name="Niang G."/>
            <person name="Scheremetjew M."/>
            <person name="Finn R."/>
            <person name="Kale V."/>
            <person name="Holt S."/>
            <person name="Cochrane G."/>
            <person name="Meng A."/>
            <person name="Brown T."/>
            <person name="Cohen L."/>
        </authorList>
    </citation>
    <scope>NUCLEOTIDE SEQUENCE</scope>
    <source>
        <strain evidence="4">CCMP125</strain>
    </source>
</reference>
<accession>A0A7S2YKH9</accession>
<dbReference type="SMART" id="SM00338">
    <property type="entry name" value="BRLZ"/>
    <property type="match status" value="1"/>
</dbReference>
<evidence type="ECO:0000256" key="1">
    <source>
        <dbReference type="SAM" id="Coils"/>
    </source>
</evidence>
<evidence type="ECO:0000313" key="4">
    <source>
        <dbReference type="EMBL" id="CAD9981000.1"/>
    </source>
</evidence>
<organism evidence="4">
    <name type="scientific">Entomoneis paludosa</name>
    <dbReference type="NCBI Taxonomy" id="265537"/>
    <lineage>
        <taxon>Eukaryota</taxon>
        <taxon>Sar</taxon>
        <taxon>Stramenopiles</taxon>
        <taxon>Ochrophyta</taxon>
        <taxon>Bacillariophyta</taxon>
        <taxon>Bacillariophyceae</taxon>
        <taxon>Bacillariophycidae</taxon>
        <taxon>Entomoneidaceae</taxon>
        <taxon>Entomoneis</taxon>
    </lineage>
</organism>